<dbReference type="Proteomes" id="UP000450676">
    <property type="component" value="Unassembled WGS sequence"/>
</dbReference>
<comment type="caution">
    <text evidence="2">The sequence shown here is derived from an EMBL/GenBank/DDBJ whole genome shotgun (WGS) entry which is preliminary data.</text>
</comment>
<dbReference type="RefSeq" id="WP_161072274.1">
    <property type="nucleotide sequence ID" value="NZ_CP086370.1"/>
</dbReference>
<dbReference type="EMBL" id="WWCU01000010">
    <property type="protein sequence ID" value="MYN07932.1"/>
    <property type="molecule type" value="Genomic_DNA"/>
</dbReference>
<gene>
    <name evidence="2" type="ORF">GTP77_11355</name>
</gene>
<evidence type="ECO:0000313" key="3">
    <source>
        <dbReference type="Proteomes" id="UP000450676"/>
    </source>
</evidence>
<protein>
    <recommendedName>
        <fullName evidence="4">Phosphatidate cytidylyltransferase</fullName>
    </recommendedName>
</protein>
<dbReference type="GO" id="GO:0005886">
    <property type="term" value="C:plasma membrane"/>
    <property type="evidence" value="ECO:0007669"/>
    <property type="project" value="TreeGrafter"/>
</dbReference>
<name>A0A7X4KM92_9BURK</name>
<feature type="transmembrane region" description="Helical" evidence="1">
    <location>
        <begin position="170"/>
        <end position="189"/>
    </location>
</feature>
<feature type="transmembrane region" description="Helical" evidence="1">
    <location>
        <begin position="140"/>
        <end position="158"/>
    </location>
</feature>
<keyword evidence="3" id="KW-1185">Reference proteome</keyword>
<keyword evidence="1" id="KW-0812">Transmembrane</keyword>
<accession>A0A7X4KM92</accession>
<feature type="transmembrane region" description="Helical" evidence="1">
    <location>
        <begin position="237"/>
        <end position="255"/>
    </location>
</feature>
<dbReference type="Pfam" id="PF01148">
    <property type="entry name" value="CTP_transf_1"/>
    <property type="match status" value="1"/>
</dbReference>
<dbReference type="AlphaFoldDB" id="A0A7X4KM92"/>
<feature type="transmembrane region" description="Helical" evidence="1">
    <location>
        <begin position="52"/>
        <end position="79"/>
    </location>
</feature>
<feature type="transmembrane region" description="Helical" evidence="1">
    <location>
        <begin position="91"/>
        <end position="110"/>
    </location>
</feature>
<feature type="transmembrane region" description="Helical" evidence="1">
    <location>
        <begin position="210"/>
        <end position="231"/>
    </location>
</feature>
<keyword evidence="1" id="KW-1133">Transmembrane helix</keyword>
<reference evidence="2 3" key="1">
    <citation type="submission" date="2019-12" db="EMBL/GenBank/DDBJ databases">
        <title>Novel species isolated from a subtropical stream in China.</title>
        <authorList>
            <person name="Lu H."/>
        </authorList>
    </citation>
    <scope>NUCLEOTIDE SEQUENCE [LARGE SCALE GENOMIC DNA]</scope>
    <source>
        <strain evidence="2 3">FT127W</strain>
    </source>
</reference>
<sequence>MQALLSLLGTEILTALGMLYLMLGMASLGVGLKLRARPQSRLRLQVNAWWAIFPVVTLSLLLHPAGAPLLALLIGVLALRELAPFAGQGGAVRFTWPAGATLAATITLIFLKPQAIALALAIAILITLVYFLWLRSTVSLLWLLWLMLCFGVSFLPRYDMLPLAPHQRLAWLFYLYVLTALNDVAQFISGTLFGRHRIAPGISPNKTWQGLLGGVAATLLLSLALGSYLHLAPARQLAGYAVLLSLGGFCGDLMFSAAKRVLGVKDFSHLIPGHGGMLDRVDSLVVTAPLLYFLITYAQGMPA</sequence>
<evidence type="ECO:0000256" key="1">
    <source>
        <dbReference type="SAM" id="Phobius"/>
    </source>
</evidence>
<feature type="transmembrane region" description="Helical" evidence="1">
    <location>
        <begin position="116"/>
        <end position="133"/>
    </location>
</feature>
<keyword evidence="1" id="KW-0472">Membrane</keyword>
<dbReference type="PANTHER" id="PTHR43535">
    <property type="entry name" value="PHOSPHATIDATE CYTIDYLYLTRANSFERASE"/>
    <property type="match status" value="1"/>
</dbReference>
<organism evidence="2 3">
    <name type="scientific">Pseudoduganella aquatica</name>
    <dbReference type="NCBI Taxonomy" id="2660641"/>
    <lineage>
        <taxon>Bacteria</taxon>
        <taxon>Pseudomonadati</taxon>
        <taxon>Pseudomonadota</taxon>
        <taxon>Betaproteobacteria</taxon>
        <taxon>Burkholderiales</taxon>
        <taxon>Oxalobacteraceae</taxon>
        <taxon>Telluria group</taxon>
        <taxon>Pseudoduganella</taxon>
    </lineage>
</organism>
<evidence type="ECO:0000313" key="2">
    <source>
        <dbReference type="EMBL" id="MYN07932.1"/>
    </source>
</evidence>
<evidence type="ECO:0008006" key="4">
    <source>
        <dbReference type="Google" id="ProtNLM"/>
    </source>
</evidence>
<proteinExistence type="predicted"/>
<dbReference type="GO" id="GO:0009273">
    <property type="term" value="P:peptidoglycan-based cell wall biogenesis"/>
    <property type="evidence" value="ECO:0007669"/>
    <property type="project" value="TreeGrafter"/>
</dbReference>
<feature type="transmembrane region" description="Helical" evidence="1">
    <location>
        <begin position="12"/>
        <end position="32"/>
    </location>
</feature>
<dbReference type="PANTHER" id="PTHR43535:SF1">
    <property type="entry name" value="PHOSPHATIDATE CYTIDYLYLTRANSFERASE"/>
    <property type="match status" value="1"/>
</dbReference>